<dbReference type="InterPro" id="IPR029068">
    <property type="entry name" value="Glyas_Bleomycin-R_OHBP_Dase"/>
</dbReference>
<accession>A0A7M4DRX8</accession>
<protein>
    <submittedName>
        <fullName evidence="2">Glyoxalase-like domain protein</fullName>
    </submittedName>
</protein>
<gene>
    <name evidence="2" type="ORF">HALOF300_04925</name>
</gene>
<sequence>MDTERELDLFAGVAVTDLGRAVGWYDRLFGEVETFEPNDVERVWTVAERRHLYVIVLPEHAGHALVTLYVGNLTAMVDAAARRGIHAESEENFGNGVRKMIYRDPDGNEIGLGGVLGAE</sequence>
<evidence type="ECO:0000259" key="1">
    <source>
        <dbReference type="PROSITE" id="PS51819"/>
    </source>
</evidence>
<comment type="caution">
    <text evidence="2">The sequence shown here is derived from an EMBL/GenBank/DDBJ whole genome shotgun (WGS) entry which is preliminary data.</text>
</comment>
<dbReference type="RefSeq" id="WP_156743486.1">
    <property type="nucleotide sequence ID" value="NZ_CACRYJ010000068.1"/>
</dbReference>
<name>A0A7M4DRX8_9MICO</name>
<keyword evidence="3" id="KW-1185">Reference proteome</keyword>
<dbReference type="EMBL" id="CACRYJ010000068">
    <property type="protein sequence ID" value="VZO40222.1"/>
    <property type="molecule type" value="Genomic_DNA"/>
</dbReference>
<dbReference type="Proteomes" id="UP000419743">
    <property type="component" value="Unassembled WGS sequence"/>
</dbReference>
<evidence type="ECO:0000313" key="3">
    <source>
        <dbReference type="Proteomes" id="UP000419743"/>
    </source>
</evidence>
<feature type="domain" description="VOC" evidence="1">
    <location>
        <begin position="6"/>
        <end position="115"/>
    </location>
</feature>
<dbReference type="AlphaFoldDB" id="A0A7M4DRX8"/>
<dbReference type="PROSITE" id="PS51819">
    <property type="entry name" value="VOC"/>
    <property type="match status" value="1"/>
</dbReference>
<evidence type="ECO:0000313" key="2">
    <source>
        <dbReference type="EMBL" id="VZO40222.1"/>
    </source>
</evidence>
<proteinExistence type="predicted"/>
<dbReference type="SUPFAM" id="SSF54593">
    <property type="entry name" value="Glyoxalase/Bleomycin resistance protein/Dihydroxybiphenyl dioxygenase"/>
    <property type="match status" value="1"/>
</dbReference>
<dbReference type="InterPro" id="IPR037523">
    <property type="entry name" value="VOC_core"/>
</dbReference>
<organism evidence="2 3">
    <name type="scientific">Occultella aeris</name>
    <dbReference type="NCBI Taxonomy" id="2761496"/>
    <lineage>
        <taxon>Bacteria</taxon>
        <taxon>Bacillati</taxon>
        <taxon>Actinomycetota</taxon>
        <taxon>Actinomycetes</taxon>
        <taxon>Micrococcales</taxon>
        <taxon>Ruaniaceae</taxon>
        <taxon>Occultella</taxon>
    </lineage>
</organism>
<reference evidence="2 3" key="1">
    <citation type="submission" date="2019-11" db="EMBL/GenBank/DDBJ databases">
        <authorList>
            <person name="Criscuolo A."/>
        </authorList>
    </citation>
    <scope>NUCLEOTIDE SEQUENCE [LARGE SCALE GENOMIC DNA]</scope>
    <source>
        <strain evidence="2">CIP111667</strain>
    </source>
</reference>
<dbReference type="Gene3D" id="3.10.180.10">
    <property type="entry name" value="2,3-Dihydroxybiphenyl 1,2-Dioxygenase, domain 1"/>
    <property type="match status" value="1"/>
</dbReference>